<evidence type="ECO:0000313" key="2">
    <source>
        <dbReference type="Proteomes" id="UP000465101"/>
    </source>
</evidence>
<organism evidence="1 2">
    <name type="scientific">Flavobacterium phage vB_FspS_laban6-1</name>
    <dbReference type="NCBI Taxonomy" id="2686250"/>
    <lineage>
        <taxon>Viruses</taxon>
        <taxon>Duplodnaviria</taxon>
        <taxon>Heunggongvirae</taxon>
        <taxon>Uroviricota</taxon>
        <taxon>Caudoviricetes</taxon>
        <taxon>Duneviridae</taxon>
        <taxon>Labanvirus</taxon>
        <taxon>Labanvirus laban</taxon>
    </lineage>
</organism>
<keyword evidence="2" id="KW-1185">Reference proteome</keyword>
<dbReference type="Proteomes" id="UP000465101">
    <property type="component" value="Segment"/>
</dbReference>
<sequence length="156" mass="19004">MKYLLTETFSDMKKSRLNRFIYQVSPEEWEEGKQFMLSELHPYRWNSPIRKILWKAIADFEAGKFSYDGATFVKERSSSLFEVAAFLHDWRNAMGYVSYQVDREMLDVMITLDYNLNLIKWRWFLTRFTFLNIIRHRIMFTYVSKKPSDLYKLVDY</sequence>
<evidence type="ECO:0000313" key="1">
    <source>
        <dbReference type="EMBL" id="QHB39014.1"/>
    </source>
</evidence>
<gene>
    <name evidence="1" type="ORF">laban61_gp043</name>
</gene>
<accession>A0A6B9LM84</accession>
<name>A0A6B9LM84_9CAUD</name>
<reference evidence="1 2" key="1">
    <citation type="journal article" date="2020" name="Viruses">
        <title>Diversity and Host Interactions Among Virulent and Temperate Baltic Sea Flavobacterium Phages.</title>
        <authorList>
            <person name="Nilsson E."/>
            <person name="Bayfield O.W."/>
            <person name="Lundin D."/>
            <person name="Antson A.A."/>
            <person name="Holmfeldt K."/>
        </authorList>
    </citation>
    <scope>NUCLEOTIDE SEQUENCE [LARGE SCALE GENOMIC DNA]</scope>
</reference>
<dbReference type="EMBL" id="MN812211">
    <property type="protein sequence ID" value="QHB39014.1"/>
    <property type="molecule type" value="Genomic_DNA"/>
</dbReference>
<protein>
    <submittedName>
        <fullName evidence="1">Uncharacterized protein</fullName>
    </submittedName>
</protein>
<proteinExistence type="predicted"/>